<evidence type="ECO:0000256" key="3">
    <source>
        <dbReference type="ARBA" id="ARBA00022801"/>
    </source>
</evidence>
<dbReference type="Pfam" id="PF13419">
    <property type="entry name" value="HAD_2"/>
    <property type="match status" value="1"/>
</dbReference>
<evidence type="ECO:0000256" key="1">
    <source>
        <dbReference type="ARBA" id="ARBA00001946"/>
    </source>
</evidence>
<keyword evidence="6" id="KW-1185">Reference proteome</keyword>
<dbReference type="InterPro" id="IPR041492">
    <property type="entry name" value="HAD_2"/>
</dbReference>
<evidence type="ECO:0000256" key="2">
    <source>
        <dbReference type="ARBA" id="ARBA00022723"/>
    </source>
</evidence>
<reference evidence="6" key="1">
    <citation type="journal article" date="2019" name="Int. J. Syst. Evol. Microbiol.">
        <title>The Global Catalogue of Microorganisms (GCM) 10K type strain sequencing project: providing services to taxonomists for standard genome sequencing and annotation.</title>
        <authorList>
            <consortium name="The Broad Institute Genomics Platform"/>
            <consortium name="The Broad Institute Genome Sequencing Center for Infectious Disease"/>
            <person name="Wu L."/>
            <person name="Ma J."/>
        </authorList>
    </citation>
    <scope>NUCLEOTIDE SEQUENCE [LARGE SCALE GENOMIC DNA]</scope>
    <source>
        <strain evidence="6">CGMCC 1.13574</strain>
    </source>
</reference>
<evidence type="ECO:0000313" key="6">
    <source>
        <dbReference type="Proteomes" id="UP001597343"/>
    </source>
</evidence>
<dbReference type="PANTHER" id="PTHR46470">
    <property type="entry name" value="N-ACYLNEURAMINATE-9-PHOSPHATASE"/>
    <property type="match status" value="1"/>
</dbReference>
<dbReference type="NCBIfam" id="TIGR01549">
    <property type="entry name" value="HAD-SF-IA-v1"/>
    <property type="match status" value="1"/>
</dbReference>
<dbReference type="EMBL" id="JBHUIO010000002">
    <property type="protein sequence ID" value="MFD2168717.1"/>
    <property type="molecule type" value="Genomic_DNA"/>
</dbReference>
<dbReference type="GO" id="GO:0016787">
    <property type="term" value="F:hydrolase activity"/>
    <property type="evidence" value="ECO:0007669"/>
    <property type="project" value="UniProtKB-KW"/>
</dbReference>
<dbReference type="NCBIfam" id="TIGR01509">
    <property type="entry name" value="HAD-SF-IA-v3"/>
    <property type="match status" value="1"/>
</dbReference>
<dbReference type="InterPro" id="IPR036412">
    <property type="entry name" value="HAD-like_sf"/>
</dbReference>
<name>A0ABW4ZRY6_9BACL</name>
<dbReference type="PANTHER" id="PTHR46470:SF2">
    <property type="entry name" value="GLYCERALDEHYDE 3-PHOSPHATE PHOSPHATASE"/>
    <property type="match status" value="1"/>
</dbReference>
<dbReference type="EC" id="3.1.3.-" evidence="5"/>
<dbReference type="NCBIfam" id="TIGR01662">
    <property type="entry name" value="HAD-SF-IIIA"/>
    <property type="match status" value="1"/>
</dbReference>
<keyword evidence="3 5" id="KW-0378">Hydrolase</keyword>
<dbReference type="PRINTS" id="PR00413">
    <property type="entry name" value="HADHALOGNASE"/>
</dbReference>
<comment type="caution">
    <text evidence="5">The sequence shown here is derived from an EMBL/GenBank/DDBJ whole genome shotgun (WGS) entry which is preliminary data.</text>
</comment>
<accession>A0ABW4ZRY6</accession>
<evidence type="ECO:0000256" key="4">
    <source>
        <dbReference type="ARBA" id="ARBA00022842"/>
    </source>
</evidence>
<keyword evidence="4" id="KW-0460">Magnesium</keyword>
<dbReference type="InterPro" id="IPR051400">
    <property type="entry name" value="HAD-like_hydrolase"/>
</dbReference>
<dbReference type="Gene3D" id="3.40.50.1000">
    <property type="entry name" value="HAD superfamily/HAD-like"/>
    <property type="match status" value="1"/>
</dbReference>
<dbReference type="InterPro" id="IPR023214">
    <property type="entry name" value="HAD_sf"/>
</dbReference>
<evidence type="ECO:0000313" key="5">
    <source>
        <dbReference type="EMBL" id="MFD2168717.1"/>
    </source>
</evidence>
<organism evidence="5 6">
    <name type="scientific">Tumebacillus lipolyticus</name>
    <dbReference type="NCBI Taxonomy" id="1280370"/>
    <lineage>
        <taxon>Bacteria</taxon>
        <taxon>Bacillati</taxon>
        <taxon>Bacillota</taxon>
        <taxon>Bacilli</taxon>
        <taxon>Bacillales</taxon>
        <taxon>Alicyclobacillaceae</taxon>
        <taxon>Tumebacillus</taxon>
    </lineage>
</organism>
<dbReference type="SFLD" id="SFLDS00003">
    <property type="entry name" value="Haloacid_Dehalogenase"/>
    <property type="match status" value="1"/>
</dbReference>
<sequence>MIRGVLFDLDETLLDRTRSLNRFLHGQYARFQAAFQHVAPETFEQRFCELDQRGYVHKSQVYSTLLTEWKINGLTTEQLLADYRTSFSDHVEGNACWHAVLIELRKRGYQIGIITNGETAFQMANMRTMGMHSLVDHILISEQEQVRKPDPMLFQRGAQRLALSEEECLFVGDHPYNDIQGARQVGMKTAWFQNGLDWPAELARADVEIDKLADLLSMLDQPSW</sequence>
<keyword evidence="2" id="KW-0479">Metal-binding</keyword>
<dbReference type="Gene3D" id="1.10.150.520">
    <property type="match status" value="1"/>
</dbReference>
<protein>
    <submittedName>
        <fullName evidence="5">HAD family hydrolase</fullName>
        <ecNumber evidence="5">3.1.3.-</ecNumber>
    </submittedName>
</protein>
<dbReference type="RefSeq" id="WP_386043685.1">
    <property type="nucleotide sequence ID" value="NZ_JBHUIO010000002.1"/>
</dbReference>
<dbReference type="Proteomes" id="UP001597343">
    <property type="component" value="Unassembled WGS sequence"/>
</dbReference>
<dbReference type="InterPro" id="IPR006549">
    <property type="entry name" value="HAD-SF_hydro_IIIA"/>
</dbReference>
<comment type="cofactor">
    <cofactor evidence="1">
        <name>Mg(2+)</name>
        <dbReference type="ChEBI" id="CHEBI:18420"/>
    </cofactor>
</comment>
<gene>
    <name evidence="5" type="ORF">ACFSOY_01630</name>
</gene>
<dbReference type="SFLD" id="SFLDG01129">
    <property type="entry name" value="C1.5:_HAD__Beta-PGM__Phosphata"/>
    <property type="match status" value="1"/>
</dbReference>
<dbReference type="InterPro" id="IPR006439">
    <property type="entry name" value="HAD-SF_hydro_IA"/>
</dbReference>
<dbReference type="SUPFAM" id="SSF56784">
    <property type="entry name" value="HAD-like"/>
    <property type="match status" value="1"/>
</dbReference>
<proteinExistence type="predicted"/>